<dbReference type="CDD" id="cd00067">
    <property type="entry name" value="GAL4"/>
    <property type="match status" value="2"/>
</dbReference>
<dbReference type="Gene3D" id="4.10.240.10">
    <property type="entry name" value="Zn(2)-C6 fungal-type DNA-binding domain"/>
    <property type="match status" value="2"/>
</dbReference>
<dbReference type="PROSITE" id="PS00523">
    <property type="entry name" value="SULFATASE_1"/>
    <property type="match status" value="1"/>
</dbReference>
<dbReference type="GO" id="GO:0000981">
    <property type="term" value="F:DNA-binding transcription factor activity, RNA polymerase II-specific"/>
    <property type="evidence" value="ECO:0007669"/>
    <property type="project" value="InterPro"/>
</dbReference>
<feature type="region of interest" description="Disordered" evidence="10">
    <location>
        <begin position="650"/>
        <end position="676"/>
    </location>
</feature>
<dbReference type="CDD" id="cd16031">
    <property type="entry name" value="G6S_like"/>
    <property type="match status" value="1"/>
</dbReference>
<evidence type="ECO:0000256" key="9">
    <source>
        <dbReference type="ARBA" id="ARBA00023242"/>
    </source>
</evidence>
<dbReference type="Pfam" id="PF04082">
    <property type="entry name" value="Fungal_trans"/>
    <property type="match status" value="1"/>
</dbReference>
<dbReference type="SUPFAM" id="SSF57701">
    <property type="entry name" value="Zn2/Cys6 DNA-binding domain"/>
    <property type="match status" value="2"/>
</dbReference>
<evidence type="ECO:0000256" key="8">
    <source>
        <dbReference type="ARBA" id="ARBA00023180"/>
    </source>
</evidence>
<dbReference type="GO" id="GO:0006351">
    <property type="term" value="P:DNA-templated transcription"/>
    <property type="evidence" value="ECO:0007669"/>
    <property type="project" value="InterPro"/>
</dbReference>
<dbReference type="PROSITE" id="PS50048">
    <property type="entry name" value="ZN2_CY6_FUNGAL_2"/>
    <property type="match status" value="2"/>
</dbReference>
<feature type="domain" description="Zn(2)-C6 fungal-type" evidence="11">
    <location>
        <begin position="618"/>
        <end position="648"/>
    </location>
</feature>
<keyword evidence="9" id="KW-0539">Nucleus</keyword>
<name>A0A0U1LSA6_TALIS</name>
<evidence type="ECO:0000256" key="3">
    <source>
        <dbReference type="ARBA" id="ARBA00022729"/>
    </source>
</evidence>
<evidence type="ECO:0000256" key="1">
    <source>
        <dbReference type="ARBA" id="ARBA00008779"/>
    </source>
</evidence>
<dbReference type="EMBL" id="CVMT01000002">
    <property type="protein sequence ID" value="CRG86155.1"/>
    <property type="molecule type" value="Genomic_DNA"/>
</dbReference>
<dbReference type="Gene3D" id="3.40.720.10">
    <property type="entry name" value="Alkaline Phosphatase, subunit A"/>
    <property type="match status" value="1"/>
</dbReference>
<evidence type="ECO:0000256" key="7">
    <source>
        <dbReference type="ARBA" id="ARBA00023163"/>
    </source>
</evidence>
<dbReference type="Pfam" id="PF00172">
    <property type="entry name" value="Zn_clus"/>
    <property type="match status" value="2"/>
</dbReference>
<dbReference type="InterPro" id="IPR001138">
    <property type="entry name" value="Zn2Cys6_DnaBD"/>
</dbReference>
<protein>
    <submittedName>
        <fullName evidence="12">Arylsulfatase</fullName>
    </submittedName>
</protein>
<dbReference type="PANTHER" id="PTHR43108">
    <property type="entry name" value="N-ACETYLGLUCOSAMINE-6-SULFATASE FAMILY MEMBER"/>
    <property type="match status" value="1"/>
</dbReference>
<dbReference type="Pfam" id="PF00884">
    <property type="entry name" value="Sulfatase"/>
    <property type="match status" value="1"/>
</dbReference>
<keyword evidence="3" id="KW-0732">Signal</keyword>
<reference evidence="12 13" key="1">
    <citation type="submission" date="2015-04" db="EMBL/GenBank/DDBJ databases">
        <authorList>
            <person name="Syromyatnikov M.Y."/>
            <person name="Popov V.N."/>
        </authorList>
    </citation>
    <scope>NUCLEOTIDE SEQUENCE [LARGE SCALE GENOMIC DNA]</scope>
    <source>
        <strain evidence="12">WF-38-12</strain>
    </source>
</reference>
<evidence type="ECO:0000313" key="12">
    <source>
        <dbReference type="EMBL" id="CRG86155.1"/>
    </source>
</evidence>
<proteinExistence type="inferred from homology"/>
<gene>
    <name evidence="12" type="ORF">PISL3812_03158</name>
</gene>
<dbReference type="PROSITE" id="PS00149">
    <property type="entry name" value="SULFATASE_2"/>
    <property type="match status" value="1"/>
</dbReference>
<comment type="similarity">
    <text evidence="1">Belongs to the sulfatase family.</text>
</comment>
<dbReference type="OMA" id="DSTCHIL"/>
<dbReference type="SMART" id="SM00066">
    <property type="entry name" value="GAL4"/>
    <property type="match status" value="2"/>
</dbReference>
<dbReference type="InterPro" id="IPR024607">
    <property type="entry name" value="Sulfatase_CS"/>
</dbReference>
<dbReference type="InterPro" id="IPR007219">
    <property type="entry name" value="XnlR_reg_dom"/>
</dbReference>
<organism evidence="12 13">
    <name type="scientific">Talaromyces islandicus</name>
    <name type="common">Penicillium islandicum</name>
    <dbReference type="NCBI Taxonomy" id="28573"/>
    <lineage>
        <taxon>Eukaryota</taxon>
        <taxon>Fungi</taxon>
        <taxon>Dikarya</taxon>
        <taxon>Ascomycota</taxon>
        <taxon>Pezizomycotina</taxon>
        <taxon>Eurotiomycetes</taxon>
        <taxon>Eurotiomycetidae</taxon>
        <taxon>Eurotiales</taxon>
        <taxon>Trichocomaceae</taxon>
        <taxon>Talaromyces</taxon>
        <taxon>Talaromyces sect. Islandici</taxon>
    </lineage>
</organism>
<dbReference type="GO" id="GO:0016787">
    <property type="term" value="F:hydrolase activity"/>
    <property type="evidence" value="ECO:0007669"/>
    <property type="project" value="UniProtKB-KW"/>
</dbReference>
<accession>A0A0U1LSA6</accession>
<keyword evidence="7" id="KW-0804">Transcription</keyword>
<sequence length="1284" mass="143621">MTSNQRPNIIFILADDHASKAISAYNAGINSTPNIDRLATEGMKFNHCYVTNSICTPSRAAILTGTHNHVNGVMTLDSKINKHLPNVAKALRSGGYATAMVGKWHLGEGVAHEPTGFDYWSILPGQGDYWDPKFIELSGTHIEKGYVTDIITEKSLKWIDSVLERPASSNGAKGDEKQPFFLMCHHKAPHRSWECHDRHKDLYSEPIRVPETFGDDYRNRAKAAKAAKMRVAEDLTYQDLGLVQPDGGDSVGERVQQEGSNAQRKVPVPVDVSSMRLIDKDTGQVFTFKTSGELAEFKFQRYMQRYLRTIQSIDDGVGTMLSYLEEKGLAENTVVIYSSDQGFFLGEHGWFDKRFMYEESFQMPFLIRYPALIAPGTVCDSIVCNVDFAPTFLSLAGGLRIPTYMQGVSFLPLLRSGGEAPPDWQQVAYHRYWMNNDAIHNAMAHYGVRDQRYKLIYWYNDDLGIEGARPATTVTDKEWELFDCDEDPLELFNVYSEPKYQDVVRRMTRLLEDKMEEIGDEPVHRTTEGATAMDQYMGCFRTSGRPGPDVKETCRQCRLRKVRCDGRRNGGCSHCSRLNFSCSLSHPAADAETANHNGKVVHGETAVSRPPRCRISTACRACQRQKVRCSGTRPQCLNCKRRSVTCTYQPSKPLRRRQTPSEVASPGVSSLAGENSMGGGAFVTKATWDPLETPLASPPSPRLSLPSDTRLSEYPNQKCACLTSVRTPPESPQTSGSPNRLHQALLNNAYDSTCHILLSLLKAFFKHIYPLPSYSFLHPATTKEKCRTGRLEPCLALAIAGTVTWLVSTRTDMTGVNADERNENDYIKSGRSLSGPASCHCHGSASIEAAEHIIWSNLEKPSIPRLQALLLSTSHYIQVGRFQRAFMLAAVASRFAAAMRLNHEKQDGSSFVARETRRRILWSLKMLERYFSVGLPEFELCPFEAIYLKLPCREDEFSTGHHGNQLSETSDLGAYSLCVSFENIRRDIMKLTRGVNLCDSPLPQLPFLVQCLELTLSEVRPSMPHGPELSYAQINKLFRSPWLPRHIAMQLSWHQCNCDVYRLFLPGYQEAAPQPVLAAILDQKGEEDEGESLAAKAERLCLHHASAIITTLITLNQQSTRLLLLEFDAAICGYHAMRLILFLSQSGRNRETRPTTEYATSRAELCLAALRRFFPRSKLVDPMISEIEQSIFALAPSPSASVSTSKSPTAAVTNTPDFFWSMRNEATTRSPWSERAVVESPEGSDKNLASQSLSSTAKIGQRLAIHSLLRQAKFADIDEADYPD</sequence>
<evidence type="ECO:0000256" key="10">
    <source>
        <dbReference type="SAM" id="MobiDB-lite"/>
    </source>
</evidence>
<evidence type="ECO:0000256" key="2">
    <source>
        <dbReference type="ARBA" id="ARBA00022723"/>
    </source>
</evidence>
<dbReference type="InterPro" id="IPR000917">
    <property type="entry name" value="Sulfatase_N"/>
</dbReference>
<dbReference type="STRING" id="28573.A0A0U1LSA6"/>
<dbReference type="Proteomes" id="UP000054383">
    <property type="component" value="Unassembled WGS sequence"/>
</dbReference>
<keyword evidence="8" id="KW-0325">Glycoprotein</keyword>
<dbReference type="InterPro" id="IPR036864">
    <property type="entry name" value="Zn2-C6_fun-type_DNA-bd_sf"/>
</dbReference>
<dbReference type="InterPro" id="IPR017850">
    <property type="entry name" value="Alkaline_phosphatase_core_sf"/>
</dbReference>
<evidence type="ECO:0000313" key="13">
    <source>
        <dbReference type="Proteomes" id="UP000054383"/>
    </source>
</evidence>
<feature type="region of interest" description="Disordered" evidence="10">
    <location>
        <begin position="690"/>
        <end position="711"/>
    </location>
</feature>
<dbReference type="GO" id="GO:0003677">
    <property type="term" value="F:DNA binding"/>
    <property type="evidence" value="ECO:0007669"/>
    <property type="project" value="UniProtKB-KW"/>
</dbReference>
<evidence type="ECO:0000256" key="6">
    <source>
        <dbReference type="ARBA" id="ARBA00023125"/>
    </source>
</evidence>
<keyword evidence="2" id="KW-0479">Metal-binding</keyword>
<dbReference type="GO" id="GO:0008270">
    <property type="term" value="F:zinc ion binding"/>
    <property type="evidence" value="ECO:0007669"/>
    <property type="project" value="InterPro"/>
</dbReference>
<feature type="domain" description="Zn(2)-C6 fungal-type" evidence="11">
    <location>
        <begin position="553"/>
        <end position="584"/>
    </location>
</feature>
<dbReference type="OrthoDB" id="103349at2759"/>
<keyword evidence="4" id="KW-0378">Hydrolase</keyword>
<keyword evidence="13" id="KW-1185">Reference proteome</keyword>
<dbReference type="PANTHER" id="PTHR43108:SF6">
    <property type="entry name" value="N-SULPHOGLUCOSAMINE SULPHOHYDROLASE"/>
    <property type="match status" value="1"/>
</dbReference>
<dbReference type="CDD" id="cd12148">
    <property type="entry name" value="fungal_TF_MHR"/>
    <property type="match status" value="1"/>
</dbReference>
<evidence type="ECO:0000259" key="11">
    <source>
        <dbReference type="PROSITE" id="PS50048"/>
    </source>
</evidence>
<keyword evidence="5" id="KW-0805">Transcription regulation</keyword>
<evidence type="ECO:0000256" key="4">
    <source>
        <dbReference type="ARBA" id="ARBA00022801"/>
    </source>
</evidence>
<evidence type="ECO:0000256" key="5">
    <source>
        <dbReference type="ARBA" id="ARBA00023015"/>
    </source>
</evidence>
<dbReference type="SUPFAM" id="SSF53649">
    <property type="entry name" value="Alkaline phosphatase-like"/>
    <property type="match status" value="1"/>
</dbReference>
<feature type="region of interest" description="Disordered" evidence="10">
    <location>
        <begin position="1230"/>
        <end position="1251"/>
    </location>
</feature>
<keyword evidence="6" id="KW-0238">DNA-binding</keyword>